<protein>
    <submittedName>
        <fullName evidence="1">Uncharacterized protein</fullName>
    </submittedName>
</protein>
<comment type="caution">
    <text evidence="1">The sequence shown here is derived from an EMBL/GenBank/DDBJ whole genome shotgun (WGS) entry which is preliminary data.</text>
</comment>
<organism evidence="1 2">
    <name type="scientific">Penicillium nalgiovense</name>
    <dbReference type="NCBI Taxonomy" id="60175"/>
    <lineage>
        <taxon>Eukaryota</taxon>
        <taxon>Fungi</taxon>
        <taxon>Dikarya</taxon>
        <taxon>Ascomycota</taxon>
        <taxon>Pezizomycotina</taxon>
        <taxon>Eurotiomycetes</taxon>
        <taxon>Eurotiomycetidae</taxon>
        <taxon>Eurotiales</taxon>
        <taxon>Aspergillaceae</taxon>
        <taxon>Penicillium</taxon>
    </lineage>
</organism>
<proteinExistence type="predicted"/>
<evidence type="ECO:0000313" key="2">
    <source>
        <dbReference type="Proteomes" id="UP000191691"/>
    </source>
</evidence>
<sequence>MNCQSLMIRTILWNLQIMSSIWC</sequence>
<keyword evidence="2" id="KW-1185">Reference proteome</keyword>
<accession>A0A1V6WSW7</accession>
<dbReference type="AlphaFoldDB" id="A0A1V6WSW7"/>
<gene>
    <name evidence="1" type="ORF">PENNAL_c0195G01428</name>
</gene>
<dbReference type="EMBL" id="MOOB01000195">
    <property type="protein sequence ID" value="OQE65981.1"/>
    <property type="molecule type" value="Genomic_DNA"/>
</dbReference>
<dbReference type="Proteomes" id="UP000191691">
    <property type="component" value="Unassembled WGS sequence"/>
</dbReference>
<reference evidence="2" key="1">
    <citation type="journal article" date="2017" name="Nat. Microbiol.">
        <title>Global analysis of biosynthetic gene clusters reveals vast potential of secondary metabolite production in Penicillium species.</title>
        <authorList>
            <person name="Nielsen J.C."/>
            <person name="Grijseels S."/>
            <person name="Prigent S."/>
            <person name="Ji B."/>
            <person name="Dainat J."/>
            <person name="Nielsen K.F."/>
            <person name="Frisvad J.C."/>
            <person name="Workman M."/>
            <person name="Nielsen J."/>
        </authorList>
    </citation>
    <scope>NUCLEOTIDE SEQUENCE [LARGE SCALE GENOMIC DNA]</scope>
    <source>
        <strain evidence="2">IBT 13039</strain>
    </source>
</reference>
<name>A0A1V6WSW7_PENNA</name>
<evidence type="ECO:0000313" key="1">
    <source>
        <dbReference type="EMBL" id="OQE65981.1"/>
    </source>
</evidence>